<evidence type="ECO:0000313" key="1">
    <source>
        <dbReference type="EnsemblFungi" id="FOXG_10658P0"/>
    </source>
</evidence>
<evidence type="ECO:0000313" key="2">
    <source>
        <dbReference type="Proteomes" id="UP000002489"/>
    </source>
</evidence>
<dbReference type="STRING" id="426428.A0A0D2Y307"/>
<accession>A0A0D2Y307</accession>
<reference evidence="1" key="2">
    <citation type="submission" date="2025-08" db="UniProtKB">
        <authorList>
            <consortium name="EnsemblFungi"/>
        </authorList>
    </citation>
    <scope>IDENTIFICATION</scope>
    <source>
        <strain evidence="1">4287 / CBS 123668 / FGSC 9935 / NRRL 34936</strain>
    </source>
</reference>
<name>A0A0D2Y307_FUSOF</name>
<organism evidence="1 2">
    <name type="scientific">Fusarium oxysporum (strain Fo5176)</name>
    <name type="common">Fusarium vascular wilt</name>
    <dbReference type="NCBI Taxonomy" id="660025"/>
    <lineage>
        <taxon>Eukaryota</taxon>
        <taxon>Fungi</taxon>
        <taxon>Dikarya</taxon>
        <taxon>Ascomycota</taxon>
        <taxon>Pezizomycotina</taxon>
        <taxon>Sordariomycetes</taxon>
        <taxon>Hypocreomycetidae</taxon>
        <taxon>Hypocreales</taxon>
        <taxon>Nectriaceae</taxon>
        <taxon>Fusarium</taxon>
        <taxon>Fusarium oxysporum species complex</taxon>
    </lineage>
</organism>
<dbReference type="AlphaFoldDB" id="A0A0D2Y307"/>
<dbReference type="EnsemblFungi" id="FOXG_10658T0">
    <property type="protein sequence ID" value="FOXG_10658P0"/>
    <property type="gene ID" value="FOXG_10658"/>
</dbReference>
<dbReference type="Proteomes" id="UP000002489">
    <property type="component" value="Unassembled WGS sequence"/>
</dbReference>
<reference evidence="2" key="1">
    <citation type="journal article" date="2012" name="Mol. Plant Microbe Interact.">
        <title>A highly conserved effector in Fusarium oxysporum is required for full virulence on Arabidopsis.</title>
        <authorList>
            <person name="Thatcher L.F."/>
            <person name="Gardiner D.M."/>
            <person name="Kazan K."/>
            <person name="Manners J."/>
        </authorList>
    </citation>
    <scope>NUCLEOTIDE SEQUENCE [LARGE SCALE GENOMIC DNA]</scope>
    <source>
        <strain evidence="2">Fo5176</strain>
    </source>
</reference>
<sequence length="307" mass="34376">MSSTANFPNAWATIGQSLTTPNPTLQTATGNSNITMSQTTFQAASSIIKRWRDFDFGNLHEPYGDLLDNYNVPVVVDEQSSVPATNITDLKKALTGHIVHRLRQPIATGVALLASRCGEARRDVTVLTDEPLAHRRRSALSFVTSDGERLAVSCAYTSNQWTSRELEDSESSQSYPLLRLATYCHDAGTRYGFIFSDHELVVARVSGTSFSCLIEWQSIPWEAAGPGVLTVNLSLFLMVMMALHNSHRPILRHLQPFPINFWYRFQNIDGDWVNRHHLSRREVFHHLPGAITELPNGVSFEDAHITE</sequence>
<proteinExistence type="predicted"/>
<dbReference type="VEuPathDB" id="FungiDB:FOXG_10658"/>
<gene>
    <name evidence="1" type="primary">28952118</name>
</gene>
<protein>
    <submittedName>
        <fullName evidence="1">Uncharacterized protein</fullName>
    </submittedName>
</protein>